<feature type="binding site" evidence="9">
    <location>
        <position position="459"/>
    </location>
    <ligand>
        <name>FAD</name>
        <dbReference type="ChEBI" id="CHEBI:57692"/>
    </ligand>
</feature>
<feature type="binding site" evidence="10">
    <location>
        <position position="259"/>
    </location>
    <ligand>
        <name>NADP(+)</name>
        <dbReference type="ChEBI" id="CHEBI:58349"/>
    </ligand>
</feature>
<name>A0A177YMD7_9NOCA</name>
<comment type="caution">
    <text evidence="12">The sequence shown here is derived from an EMBL/GenBank/DDBJ whole genome shotgun (WGS) entry which is preliminary data.</text>
</comment>
<dbReference type="InterPro" id="IPR055275">
    <property type="entry name" value="Ferredox_Rdtase"/>
</dbReference>
<feature type="binding site" evidence="9">
    <location>
        <position position="97"/>
    </location>
    <ligand>
        <name>FAD</name>
        <dbReference type="ChEBI" id="CHEBI:57692"/>
    </ligand>
</feature>
<dbReference type="PIRSF" id="PIRSF000362">
    <property type="entry name" value="FNR"/>
    <property type="match status" value="1"/>
</dbReference>
<dbReference type="Proteomes" id="UP000077519">
    <property type="component" value="Unassembled WGS sequence"/>
</dbReference>
<evidence type="ECO:0000256" key="2">
    <source>
        <dbReference type="ARBA" id="ARBA00008312"/>
    </source>
</evidence>
<evidence type="ECO:0000256" key="7">
    <source>
        <dbReference type="ARBA" id="ARBA00023002"/>
    </source>
</evidence>
<keyword evidence="5 9" id="KW-0274">FAD</keyword>
<keyword evidence="4" id="KW-0285">Flavoprotein</keyword>
<comment type="similarity">
    <text evidence="2">Belongs to the ferredoxin--NADP reductase type 1 family.</text>
</comment>
<evidence type="ECO:0000256" key="5">
    <source>
        <dbReference type="ARBA" id="ARBA00022827"/>
    </source>
</evidence>
<dbReference type="InterPro" id="IPR021163">
    <property type="entry name" value="Ferredox_Rdtase_adrenod"/>
</dbReference>
<feature type="binding site" evidence="9">
    <location>
        <position position="89"/>
    </location>
    <ligand>
        <name>FAD</name>
        <dbReference type="ChEBI" id="CHEBI:57692"/>
    </ligand>
</feature>
<feature type="domain" description="FAD/NAD(P)-binding" evidence="11">
    <location>
        <begin position="9"/>
        <end position="220"/>
    </location>
</feature>
<feature type="binding site" evidence="10">
    <location>
        <begin position="247"/>
        <end position="248"/>
    </location>
    <ligand>
        <name>NADP(+)</name>
        <dbReference type="ChEBI" id="CHEBI:58349"/>
    </ligand>
</feature>
<protein>
    <recommendedName>
        <fullName evidence="3">ferredoxin--NADP(+) reductase</fullName>
        <ecNumber evidence="3">1.18.1.2</ecNumber>
    </recommendedName>
</protein>
<feature type="binding site" evidence="9">
    <location>
        <position position="18"/>
    </location>
    <ligand>
        <name>FAD</name>
        <dbReference type="ChEBI" id="CHEBI:57692"/>
    </ligand>
</feature>
<dbReference type="InterPro" id="IPR023753">
    <property type="entry name" value="FAD/NAD-binding_dom"/>
</dbReference>
<comment type="cofactor">
    <cofactor evidence="1 9">
        <name>FAD</name>
        <dbReference type="ChEBI" id="CHEBI:57692"/>
    </cofactor>
</comment>
<sequence length="553" mass="60820">MTDQTRPLRVAIVGAGPAGIYAADALMKSDTDVSIDLFERMPAPFGLIRYGVAPDHPRIKGIITALHKVLDKPQVLMKSDTDVSIDLFERMPAPFGLIRYGVAPDHPRIKGIITALHKVLDKPQVRLLGNIDYGTDITLADLRRFYDAVIFSTGANADRALNIPGIDLDGSYGAADFVSWYDGHPDVPRTWPLDAEKVAVLGVGNVALDVARVLAKTGDELLPTEIPANVYEGLKANKAVEVHVFGRRGPAQAKFTPLELRELDHSPNIEVIVAPEDIDYDEGSEAARRGSKQVDMVANTLQDWAIRDVGDRPHKLFLHFFESPTEILGDNGKVVGLRRGSKQVDMVANTLQDWAIRDVGDRPHKLFLHFFESPTEILGDNGKVVGLRTERTELDGTGNVRGTGKYNQWDVQAVYRAVGYLSQNIKALPFDEQAGTIPNEAGRVQDNGAHVPATYVTGWIKRGPVGLIGHTKGDANETVACLLEDAPNFDGATEPTEQAVIDFLESKQVPFTTWDGWYRLDAHERSLGEPEGRERVKVVERHDMLKASEPDKA</sequence>
<reference evidence="12 13" key="1">
    <citation type="submission" date="2016-03" db="EMBL/GenBank/DDBJ databases">
        <title>Genome sequence of Rhodococcus kyotonensis KB10.</title>
        <authorList>
            <person name="Jeong H."/>
            <person name="Hong C.E."/>
            <person name="Jo S.H."/>
            <person name="Park J.M."/>
        </authorList>
    </citation>
    <scope>NUCLEOTIDE SEQUENCE [LARGE SCALE GENOMIC DNA]</scope>
    <source>
        <strain evidence="12 13">KB10</strain>
    </source>
</reference>
<dbReference type="PANTHER" id="PTHR48467">
    <property type="entry name" value="GLUTAMATE SYNTHASE 1 [NADH], CHLOROPLASTIC-LIKE"/>
    <property type="match status" value="1"/>
</dbReference>
<evidence type="ECO:0000256" key="3">
    <source>
        <dbReference type="ARBA" id="ARBA00013223"/>
    </source>
</evidence>
<gene>
    <name evidence="12" type="ORF">A3K89_16490</name>
</gene>
<feature type="binding site" evidence="9">
    <location>
        <begin position="466"/>
        <end position="468"/>
    </location>
    <ligand>
        <name>FAD</name>
        <dbReference type="ChEBI" id="CHEBI:57692"/>
    </ligand>
</feature>
<dbReference type="Gene3D" id="3.50.50.60">
    <property type="entry name" value="FAD/NAD(P)-binding domain"/>
    <property type="match status" value="1"/>
</dbReference>
<dbReference type="Gene3D" id="3.40.50.720">
    <property type="entry name" value="NAD(P)-binding Rossmann-like Domain"/>
    <property type="match status" value="2"/>
</dbReference>
<dbReference type="EMBL" id="LVHI01000004">
    <property type="protein sequence ID" value="OAK56420.1"/>
    <property type="molecule type" value="Genomic_DNA"/>
</dbReference>
<evidence type="ECO:0000313" key="12">
    <source>
        <dbReference type="EMBL" id="OAK56420.1"/>
    </source>
</evidence>
<keyword evidence="7" id="KW-0560">Oxidoreductase</keyword>
<evidence type="ECO:0000256" key="6">
    <source>
        <dbReference type="ARBA" id="ARBA00022857"/>
    </source>
</evidence>
<dbReference type="Pfam" id="PF07992">
    <property type="entry name" value="Pyr_redox_2"/>
    <property type="match status" value="1"/>
</dbReference>
<dbReference type="InterPro" id="IPR036188">
    <property type="entry name" value="FAD/NAD-bd_sf"/>
</dbReference>
<evidence type="ECO:0000256" key="8">
    <source>
        <dbReference type="ARBA" id="ARBA00047776"/>
    </source>
</evidence>
<accession>A0A177YMD7</accession>
<dbReference type="GO" id="GO:0004324">
    <property type="term" value="F:ferredoxin-NADP+ reductase activity"/>
    <property type="evidence" value="ECO:0007669"/>
    <property type="project" value="UniProtKB-EC"/>
</dbReference>
<dbReference type="EC" id="1.18.1.2" evidence="3"/>
<evidence type="ECO:0000313" key="13">
    <source>
        <dbReference type="Proteomes" id="UP000077519"/>
    </source>
</evidence>
<keyword evidence="13" id="KW-1185">Reference proteome</keyword>
<evidence type="ECO:0000259" key="11">
    <source>
        <dbReference type="Pfam" id="PF07992"/>
    </source>
</evidence>
<evidence type="ECO:0000256" key="1">
    <source>
        <dbReference type="ARBA" id="ARBA00001974"/>
    </source>
</evidence>
<proteinExistence type="inferred from homology"/>
<dbReference type="AlphaFoldDB" id="A0A177YMD7"/>
<feature type="binding site" evidence="10">
    <location>
        <position position="466"/>
    </location>
    <ligand>
        <name>NADP(+)</name>
        <dbReference type="ChEBI" id="CHEBI:58349"/>
    </ligand>
</feature>
<keyword evidence="6 10" id="KW-0521">NADP</keyword>
<dbReference type="SUPFAM" id="SSF51971">
    <property type="entry name" value="Nucleotide-binding domain"/>
    <property type="match status" value="3"/>
</dbReference>
<comment type="catalytic activity">
    <reaction evidence="8">
        <text>2 reduced [2Fe-2S]-[ferredoxin] + NADP(+) + H(+) = 2 oxidized [2Fe-2S]-[ferredoxin] + NADPH</text>
        <dbReference type="Rhea" id="RHEA:20125"/>
        <dbReference type="Rhea" id="RHEA-COMP:10000"/>
        <dbReference type="Rhea" id="RHEA-COMP:10001"/>
        <dbReference type="ChEBI" id="CHEBI:15378"/>
        <dbReference type="ChEBI" id="CHEBI:33737"/>
        <dbReference type="ChEBI" id="CHEBI:33738"/>
        <dbReference type="ChEBI" id="CHEBI:57783"/>
        <dbReference type="ChEBI" id="CHEBI:58349"/>
        <dbReference type="EC" id="1.18.1.2"/>
    </reaction>
</comment>
<evidence type="ECO:0000256" key="4">
    <source>
        <dbReference type="ARBA" id="ARBA00022630"/>
    </source>
</evidence>
<dbReference type="PRINTS" id="PR00419">
    <property type="entry name" value="ADXRDTASE"/>
</dbReference>
<organism evidence="12 13">
    <name type="scientific">Rhodococcoides kyotonense</name>
    <dbReference type="NCBI Taxonomy" id="398843"/>
    <lineage>
        <taxon>Bacteria</taxon>
        <taxon>Bacillati</taxon>
        <taxon>Actinomycetota</taxon>
        <taxon>Actinomycetes</taxon>
        <taxon>Mycobacteriales</taxon>
        <taxon>Nocardiaceae</taxon>
        <taxon>Rhodococcoides</taxon>
    </lineage>
</organism>
<dbReference type="PANTHER" id="PTHR48467:SF1">
    <property type="entry name" value="GLUTAMATE SYNTHASE 1 [NADH], CHLOROPLASTIC-LIKE"/>
    <property type="match status" value="1"/>
</dbReference>
<evidence type="ECO:0000256" key="9">
    <source>
        <dbReference type="PIRSR" id="PIRSR000362-1"/>
    </source>
</evidence>
<evidence type="ECO:0000256" key="10">
    <source>
        <dbReference type="PIRSR" id="PIRSR000362-2"/>
    </source>
</evidence>